<dbReference type="PANTHER" id="PTHR34382">
    <property type="entry name" value="PTS SYSTEM N,N'-DIACETYLCHITOBIOSE-SPECIFIC EIIA COMPONENT"/>
    <property type="match status" value="1"/>
</dbReference>
<comment type="cofactor">
    <cofactor evidence="6">
        <name>Mg(2+)</name>
        <dbReference type="ChEBI" id="CHEBI:18420"/>
    </cofactor>
    <text evidence="6">Binds 1 Mg(2+) ion per trimer.</text>
</comment>
<keyword evidence="9" id="KW-1185">Reference proteome</keyword>
<evidence type="ECO:0000256" key="5">
    <source>
        <dbReference type="PIRSR" id="PIRSR000699-1"/>
    </source>
</evidence>
<proteinExistence type="predicted"/>
<sequence>MQNETNNEVNNNETVIFEIIVHSGNARGLAFEALSAAEEYNFEKAAELMKQAQEELTLAHHTQTDLIQAELNGTPAEKTLLMIHAQDHLMTSMSEQKLIEHMIRILQKVKAETSK</sequence>
<name>A0A075R8A6_BRELA</name>
<evidence type="ECO:0000313" key="9">
    <source>
        <dbReference type="Proteomes" id="UP000005850"/>
    </source>
</evidence>
<dbReference type="STRING" id="1042163.BRLA_c037890"/>
<evidence type="ECO:0000256" key="1">
    <source>
        <dbReference type="ARBA" id="ARBA00022448"/>
    </source>
</evidence>
<evidence type="ECO:0000256" key="2">
    <source>
        <dbReference type="ARBA" id="ARBA00022597"/>
    </source>
</evidence>
<dbReference type="CDD" id="cd00215">
    <property type="entry name" value="PTS_IIA_lac"/>
    <property type="match status" value="1"/>
</dbReference>
<keyword evidence="6" id="KW-0479">Metal-binding</keyword>
<feature type="modified residue" description="Phosphohistidine; by HPr" evidence="7">
    <location>
        <position position="84"/>
    </location>
</feature>
<organism evidence="8 9">
    <name type="scientific">Brevibacillus laterosporus LMG 15441</name>
    <dbReference type="NCBI Taxonomy" id="1042163"/>
    <lineage>
        <taxon>Bacteria</taxon>
        <taxon>Bacillati</taxon>
        <taxon>Bacillota</taxon>
        <taxon>Bacilli</taxon>
        <taxon>Bacillales</taxon>
        <taxon>Paenibacillaceae</taxon>
        <taxon>Brevibacillus</taxon>
    </lineage>
</organism>
<protein>
    <submittedName>
        <fullName evidence="8">Lichenan-specific phosphotransferase enzyme IIA component</fullName>
        <ecNumber evidence="8">2.7.1.-</ecNumber>
    </submittedName>
</protein>
<keyword evidence="1" id="KW-0813">Transport</keyword>
<dbReference type="AlphaFoldDB" id="A0A075R8A6"/>
<dbReference type="EMBL" id="CP007806">
    <property type="protein sequence ID" value="AIG28089.1"/>
    <property type="molecule type" value="Genomic_DNA"/>
</dbReference>
<dbReference type="GO" id="GO:0016740">
    <property type="term" value="F:transferase activity"/>
    <property type="evidence" value="ECO:0007669"/>
    <property type="project" value="UniProtKB-KW"/>
</dbReference>
<dbReference type="EC" id="2.7.1.-" evidence="8"/>
<dbReference type="GO" id="GO:0009401">
    <property type="term" value="P:phosphoenolpyruvate-dependent sugar phosphotransferase system"/>
    <property type="evidence" value="ECO:0007669"/>
    <property type="project" value="UniProtKB-KW"/>
</dbReference>
<dbReference type="InterPro" id="IPR036542">
    <property type="entry name" value="PTS_IIA_lac/cel_sf"/>
</dbReference>
<dbReference type="SUPFAM" id="SSF46973">
    <property type="entry name" value="Enzyme IIa from lactose specific PTS, IIa-lac"/>
    <property type="match status" value="1"/>
</dbReference>
<evidence type="ECO:0000256" key="7">
    <source>
        <dbReference type="PROSITE-ProRule" id="PRU00418"/>
    </source>
</evidence>
<accession>A0A075R8A6</accession>
<dbReference type="InterPro" id="IPR003188">
    <property type="entry name" value="PTS_IIA_lac/cel"/>
</dbReference>
<feature type="binding site" evidence="6">
    <location>
        <position position="87"/>
    </location>
    <ligand>
        <name>Mg(2+)</name>
        <dbReference type="ChEBI" id="CHEBI:18420"/>
        <note>ligand shared between all trimeric partners</note>
    </ligand>
</feature>
<dbReference type="PANTHER" id="PTHR34382:SF7">
    <property type="entry name" value="PTS SYSTEM N,N'-DIACETYLCHITOBIOSE-SPECIFIC EIIA COMPONENT"/>
    <property type="match status" value="1"/>
</dbReference>
<gene>
    <name evidence="8" type="ORF">BRLA_c037890</name>
</gene>
<evidence type="ECO:0000313" key="8">
    <source>
        <dbReference type="EMBL" id="AIG28089.1"/>
    </source>
</evidence>
<keyword evidence="2" id="KW-0762">Sugar transport</keyword>
<dbReference type="PIRSF" id="PIRSF000699">
    <property type="entry name" value="PTS_IILac_III"/>
    <property type="match status" value="1"/>
</dbReference>
<dbReference type="GO" id="GO:0046872">
    <property type="term" value="F:metal ion binding"/>
    <property type="evidence" value="ECO:0007669"/>
    <property type="project" value="UniProtKB-KW"/>
</dbReference>
<evidence type="ECO:0000256" key="3">
    <source>
        <dbReference type="ARBA" id="ARBA00022679"/>
    </source>
</evidence>
<keyword evidence="4" id="KW-0598">Phosphotransferase system</keyword>
<dbReference type="Gene3D" id="1.20.58.80">
    <property type="entry name" value="Phosphotransferase system, lactose/cellobiose-type IIA subunit"/>
    <property type="match status" value="1"/>
</dbReference>
<evidence type="ECO:0000256" key="6">
    <source>
        <dbReference type="PIRSR" id="PIRSR000699-2"/>
    </source>
</evidence>
<dbReference type="KEGG" id="blr:BRLA_c037890"/>
<feature type="active site" description="Tele-phosphohistidine intermediate" evidence="5">
    <location>
        <position position="84"/>
    </location>
</feature>
<keyword evidence="6" id="KW-0460">Magnesium</keyword>
<evidence type="ECO:0000256" key="4">
    <source>
        <dbReference type="ARBA" id="ARBA00022683"/>
    </source>
</evidence>
<dbReference type="Proteomes" id="UP000005850">
    <property type="component" value="Chromosome"/>
</dbReference>
<keyword evidence="3 8" id="KW-0808">Transferase</keyword>
<dbReference type="RefSeq" id="WP_003338743.1">
    <property type="nucleotide sequence ID" value="NZ_CP007806.1"/>
</dbReference>
<dbReference type="Pfam" id="PF02255">
    <property type="entry name" value="PTS_IIA"/>
    <property type="match status" value="1"/>
</dbReference>
<dbReference type="HOGENOM" id="CLU_152490_0_0_9"/>
<dbReference type="eggNOG" id="COG1447">
    <property type="taxonomic scope" value="Bacteria"/>
</dbReference>
<dbReference type="PROSITE" id="PS51095">
    <property type="entry name" value="PTS_EIIA_TYPE_3"/>
    <property type="match status" value="1"/>
</dbReference>
<reference evidence="8 9" key="1">
    <citation type="journal article" date="2011" name="J. Bacteriol.">
        <title>Genome sequence of Brevibacillus laterosporus LMG 15441, a pathogen of invertebrates.</title>
        <authorList>
            <person name="Djukic M."/>
            <person name="Poehlein A."/>
            <person name="Thurmer A."/>
            <person name="Daniel R."/>
        </authorList>
    </citation>
    <scope>NUCLEOTIDE SEQUENCE [LARGE SCALE GENOMIC DNA]</scope>
    <source>
        <strain evidence="8 9">LMG 15441</strain>
    </source>
</reference>